<dbReference type="RefSeq" id="WP_213985667.1">
    <property type="nucleotide sequence ID" value="NZ_JAFMNX010000004.1"/>
</dbReference>
<keyword evidence="1 2" id="KW-0732">Signal</keyword>
<gene>
    <name evidence="3" type="ORF">JYU29_15035</name>
</gene>
<evidence type="ECO:0000313" key="4">
    <source>
        <dbReference type="Proteomes" id="UP001297272"/>
    </source>
</evidence>
<dbReference type="InterPro" id="IPR038404">
    <property type="entry name" value="TRAP_DctP_sf"/>
</dbReference>
<feature type="chain" id="PRO_5047133448" evidence="2">
    <location>
        <begin position="25"/>
        <end position="326"/>
    </location>
</feature>
<dbReference type="PANTHER" id="PTHR33376:SF4">
    <property type="entry name" value="SIALIC ACID-BINDING PERIPLASMIC PROTEIN SIAP"/>
    <property type="match status" value="1"/>
</dbReference>
<reference evidence="3 4" key="1">
    <citation type="submission" date="2021-03" db="EMBL/GenBank/DDBJ databases">
        <title>Tianweitania aestuarii sp. nov., isolated from a tidal flat.</title>
        <authorList>
            <person name="Park S."/>
            <person name="Yoon J.-H."/>
        </authorList>
    </citation>
    <scope>NUCLEOTIDE SEQUENCE [LARGE SCALE GENOMIC DNA]</scope>
    <source>
        <strain evidence="3 4">BSSL-BM11</strain>
    </source>
</reference>
<evidence type="ECO:0000256" key="1">
    <source>
        <dbReference type="ARBA" id="ARBA00022729"/>
    </source>
</evidence>
<dbReference type="PANTHER" id="PTHR33376">
    <property type="match status" value="1"/>
</dbReference>
<dbReference type="Gene3D" id="3.40.190.170">
    <property type="entry name" value="Bacterial extracellular solute-binding protein, family 7"/>
    <property type="match status" value="1"/>
</dbReference>
<dbReference type="NCBIfam" id="NF037995">
    <property type="entry name" value="TRAP_S1"/>
    <property type="match status" value="1"/>
</dbReference>
<dbReference type="CDD" id="cd13602">
    <property type="entry name" value="PBP2_TRAP_BpDctp6_7"/>
    <property type="match status" value="1"/>
</dbReference>
<dbReference type="Pfam" id="PF03480">
    <property type="entry name" value="DctP"/>
    <property type="match status" value="1"/>
</dbReference>
<dbReference type="EMBL" id="JAFMNX010000004">
    <property type="protein sequence ID" value="MBS9722005.1"/>
    <property type="molecule type" value="Genomic_DNA"/>
</dbReference>
<comment type="caution">
    <text evidence="3">The sequence shown here is derived from an EMBL/GenBank/DDBJ whole genome shotgun (WGS) entry which is preliminary data.</text>
</comment>
<keyword evidence="4" id="KW-1185">Reference proteome</keyword>
<organism evidence="3 4">
    <name type="scientific">Tianweitania aestuarii</name>
    <dbReference type="NCBI Taxonomy" id="2814886"/>
    <lineage>
        <taxon>Bacteria</taxon>
        <taxon>Pseudomonadati</taxon>
        <taxon>Pseudomonadota</taxon>
        <taxon>Alphaproteobacteria</taxon>
        <taxon>Hyphomicrobiales</taxon>
        <taxon>Phyllobacteriaceae</taxon>
        <taxon>Tianweitania</taxon>
    </lineage>
</organism>
<dbReference type="Proteomes" id="UP001297272">
    <property type="component" value="Unassembled WGS sequence"/>
</dbReference>
<evidence type="ECO:0000313" key="3">
    <source>
        <dbReference type="EMBL" id="MBS9722005.1"/>
    </source>
</evidence>
<evidence type="ECO:0000256" key="2">
    <source>
        <dbReference type="SAM" id="SignalP"/>
    </source>
</evidence>
<accession>A0ABS5RY93</accession>
<proteinExistence type="predicted"/>
<name>A0ABS5RY93_9HYPH</name>
<sequence>MMHLVRSGFVGALLAAGVTTSAFAQTAWDMPTPYGDGIFHTQNIREFADDVKTATDGNLVITVHSANSLFGHAEIRDAVRDGLVPIGEFLLSRLVNEDPVFGLDSIPFLASSYEESTALWDVSKDAISEKLAAQGLTLLYSVPWPGQSLYLRKEVTDPKQLEGLNFRAYNLASERLAQLLGAIPTQVEETDVATAFSTGRVEAMITSPSTGANAKAWDFTSNFIDVQAWLPRNVVVVNTEAFEALTDAERKALTDAAATAQTRGLEMSKEETAAKIAELEKGGMKISKPSEALSAKLKEVGETMTTEWQAKAGDTGKAIIEAYRNR</sequence>
<dbReference type="InterPro" id="IPR018389">
    <property type="entry name" value="DctP_fam"/>
</dbReference>
<feature type="signal peptide" evidence="2">
    <location>
        <begin position="1"/>
        <end position="24"/>
    </location>
</feature>
<protein>
    <submittedName>
        <fullName evidence="3">TRAP transporter substrate-binding protein</fullName>
    </submittedName>
</protein>